<evidence type="ECO:0000313" key="3">
    <source>
        <dbReference type="Proteomes" id="UP000182589"/>
    </source>
</evidence>
<protein>
    <submittedName>
        <fullName evidence="2">Uncharacterized protein</fullName>
    </submittedName>
</protein>
<keyword evidence="1" id="KW-0812">Transmembrane</keyword>
<feature type="transmembrane region" description="Helical" evidence="1">
    <location>
        <begin position="66"/>
        <end position="85"/>
    </location>
</feature>
<sequence length="555" mass="60808">MNKSKSIPATIVRWIWFVFWALFVNAIYVWVLRPLVDDLAMYGVLLVAAIGVVWLSTIDRSLRRSWVSYTLFVLMLAQGFATLSFGSTAKLIAVTVVMIVGLWIIAVWFGKTRPWASLLGGIAVVLSQIVLPLNDWAFLPHFRVLDDSHVNLQAQNSPEAPMAIVPTNGGDAIITIDGYVPSSTELEQMALAATDSPDALFNVLQTADGEYQIIELKDVNGKLQKVNPTPADLAEVNPMDLVRAFFPYEKANWYVSHGRIYEYLTPYLTDSEAVQAALDPAAYPASFQAIANQAAAAETANWNDCLAQLGVTPHRTGVYVQNDQLLGTDAGRPISIPVKASSVVGIGHFTSTQSDQVLLVGNNALHIVDLQTGKVVATYRGTIGSPVPNDIKIGPITSGGRDAIFVNASPAYILTVRANGQWQRVYTATSPTFRFETVLSNGKGAPEIVTNDPSMIRNSPIRYFSAYRFVPDGNGHGQLVRDWRVFRTNVVNVTPLRLSSSAPDALALDIYGTGDYLVIARTNWPLLPLSCVVLALIFIGGWLYRPSRRKEGERR</sequence>
<gene>
    <name evidence="2" type="ORF">SAMN04489725_10417</name>
</gene>
<organism evidence="2 3">
    <name type="scientific">Alicyclobacillus hesperidum</name>
    <dbReference type="NCBI Taxonomy" id="89784"/>
    <lineage>
        <taxon>Bacteria</taxon>
        <taxon>Bacillati</taxon>
        <taxon>Bacillota</taxon>
        <taxon>Bacilli</taxon>
        <taxon>Bacillales</taxon>
        <taxon>Alicyclobacillaceae</taxon>
        <taxon>Alicyclobacillus</taxon>
    </lineage>
</organism>
<feature type="transmembrane region" description="Helical" evidence="1">
    <location>
        <begin position="12"/>
        <end position="33"/>
    </location>
</feature>
<dbReference type="Proteomes" id="UP000182589">
    <property type="component" value="Unassembled WGS sequence"/>
</dbReference>
<feature type="transmembrane region" description="Helical" evidence="1">
    <location>
        <begin position="116"/>
        <end position="139"/>
    </location>
</feature>
<keyword evidence="1" id="KW-1133">Transmembrane helix</keyword>
<dbReference type="EMBL" id="FNOJ01000004">
    <property type="protein sequence ID" value="SDW29707.1"/>
    <property type="molecule type" value="Genomic_DNA"/>
</dbReference>
<dbReference type="RefSeq" id="WP_074692192.1">
    <property type="nucleotide sequence ID" value="NZ_FNOJ01000004.1"/>
</dbReference>
<proteinExistence type="predicted"/>
<evidence type="ECO:0000256" key="1">
    <source>
        <dbReference type="SAM" id="Phobius"/>
    </source>
</evidence>
<accession>A0A1H2SDW1</accession>
<feature type="transmembrane region" description="Helical" evidence="1">
    <location>
        <begin position="91"/>
        <end position="109"/>
    </location>
</feature>
<dbReference type="STRING" id="89784.SAMN04489725_10417"/>
<name>A0A1H2SDW1_9BACL</name>
<dbReference type="AlphaFoldDB" id="A0A1H2SDW1"/>
<evidence type="ECO:0000313" key="2">
    <source>
        <dbReference type="EMBL" id="SDW29707.1"/>
    </source>
</evidence>
<feature type="transmembrane region" description="Helical" evidence="1">
    <location>
        <begin position="39"/>
        <end position="57"/>
    </location>
</feature>
<reference evidence="3" key="1">
    <citation type="submission" date="2016-10" db="EMBL/GenBank/DDBJ databases">
        <authorList>
            <person name="Varghese N."/>
        </authorList>
    </citation>
    <scope>NUCLEOTIDE SEQUENCE [LARGE SCALE GENOMIC DNA]</scope>
    <source>
        <strain evidence="3">DSM 12489</strain>
    </source>
</reference>
<keyword evidence="1" id="KW-0472">Membrane</keyword>
<feature type="transmembrane region" description="Helical" evidence="1">
    <location>
        <begin position="524"/>
        <end position="544"/>
    </location>
</feature>
<keyword evidence="3" id="KW-1185">Reference proteome</keyword>